<name>A8A9G1_IGNH4</name>
<dbReference type="RefSeq" id="WP_011998415.1">
    <property type="nucleotide sequence ID" value="NC_009776.1"/>
</dbReference>
<protein>
    <submittedName>
        <fullName evidence="2">Uncharacterized protein</fullName>
    </submittedName>
</protein>
<dbReference type="HOGENOM" id="CLU_1987593_0_0_2"/>
<dbReference type="KEGG" id="iho:Igni_0380"/>
<proteinExistence type="predicted"/>
<dbReference type="GeneID" id="5562787"/>
<dbReference type="EMBL" id="CP000816">
    <property type="protein sequence ID" value="ABU81563.1"/>
    <property type="molecule type" value="Genomic_DNA"/>
</dbReference>
<keyword evidence="3" id="KW-1185">Reference proteome</keyword>
<gene>
    <name evidence="2" type="ordered locus">Igni_0380</name>
</gene>
<organism evidence="2 3">
    <name type="scientific">Ignicoccus hospitalis (strain KIN4/I / DSM 18386 / JCM 14125)</name>
    <dbReference type="NCBI Taxonomy" id="453591"/>
    <lineage>
        <taxon>Archaea</taxon>
        <taxon>Thermoproteota</taxon>
        <taxon>Thermoprotei</taxon>
        <taxon>Desulfurococcales</taxon>
        <taxon>Desulfurococcaceae</taxon>
        <taxon>Ignicoccus</taxon>
    </lineage>
</organism>
<evidence type="ECO:0000313" key="2">
    <source>
        <dbReference type="EMBL" id="ABU81563.1"/>
    </source>
</evidence>
<reference evidence="2 3" key="1">
    <citation type="journal article" date="2008" name="Genome Biol.">
        <title>A genomic analysis of the archaeal system Ignicoccus hospitalis-Nanoarchaeum equitans.</title>
        <authorList>
            <person name="Podar M."/>
            <person name="Anderson I."/>
            <person name="Makarova K.S."/>
            <person name="Elkins J.G."/>
            <person name="Ivanova N."/>
            <person name="Wall M.A."/>
            <person name="Lykidis A."/>
            <person name="Mavromatis K."/>
            <person name="Sun H."/>
            <person name="Hudson M.E."/>
            <person name="Chen W."/>
            <person name="Deciu C."/>
            <person name="Hutchison D."/>
            <person name="Eads J.R."/>
            <person name="Anderson A."/>
            <person name="Fernandes F."/>
            <person name="Szeto E."/>
            <person name="Lapidus A."/>
            <person name="Kyrpides N.C."/>
            <person name="Saier M.H.Jr."/>
            <person name="Richardson P.M."/>
            <person name="Rachel R."/>
            <person name="Huber H."/>
            <person name="Eisen J.A."/>
            <person name="Koonin E.V."/>
            <person name="Keller M."/>
            <person name="Stetter K.O."/>
        </authorList>
    </citation>
    <scope>NUCLEOTIDE SEQUENCE [LARGE SCALE GENOMIC DNA]</scope>
    <source>
        <strain evidence="3">KIN4/I / DSM 18386 / JCM 14125</strain>
    </source>
</reference>
<evidence type="ECO:0000313" key="3">
    <source>
        <dbReference type="Proteomes" id="UP000000262"/>
    </source>
</evidence>
<dbReference type="STRING" id="453591.Igni_0380"/>
<feature type="region of interest" description="Disordered" evidence="1">
    <location>
        <begin position="103"/>
        <end position="125"/>
    </location>
</feature>
<dbReference type="Proteomes" id="UP000000262">
    <property type="component" value="Chromosome"/>
</dbReference>
<accession>A8A9G1</accession>
<dbReference type="AlphaFoldDB" id="A8A9G1"/>
<sequence>MERVELGQKAVEELTEALKGKKVFLAFIDGETFRNVVPLYLGEVGEVKEGEGSLEVEGSEGKFKAFGVGNKTLIVVKGKEANEIAIVDVPIDELKSFLTEEEGYEADESLLEGAEEEGEEEWEPE</sequence>
<evidence type="ECO:0000256" key="1">
    <source>
        <dbReference type="SAM" id="MobiDB-lite"/>
    </source>
</evidence>